<evidence type="ECO:0000256" key="1">
    <source>
        <dbReference type="SAM" id="MobiDB-lite"/>
    </source>
</evidence>
<gene>
    <name evidence="3" type="ORF">QBC33DRAFT_457759</name>
</gene>
<dbReference type="InterPro" id="IPR056143">
    <property type="entry name" value="DUF7726"/>
</dbReference>
<dbReference type="Pfam" id="PF24852">
    <property type="entry name" value="DUF7726"/>
    <property type="match status" value="2"/>
</dbReference>
<organism evidence="3 4">
    <name type="scientific">Phialemonium atrogriseum</name>
    <dbReference type="NCBI Taxonomy" id="1093897"/>
    <lineage>
        <taxon>Eukaryota</taxon>
        <taxon>Fungi</taxon>
        <taxon>Dikarya</taxon>
        <taxon>Ascomycota</taxon>
        <taxon>Pezizomycotina</taxon>
        <taxon>Sordariomycetes</taxon>
        <taxon>Sordariomycetidae</taxon>
        <taxon>Cephalothecales</taxon>
        <taxon>Cephalothecaceae</taxon>
        <taxon>Phialemonium</taxon>
    </lineage>
</organism>
<feature type="compositionally biased region" description="Acidic residues" evidence="1">
    <location>
        <begin position="59"/>
        <end position="77"/>
    </location>
</feature>
<name>A0AAJ0BUE5_9PEZI</name>
<dbReference type="PANTHER" id="PTHR42339">
    <property type="entry name" value="HISTONE H1"/>
    <property type="match status" value="1"/>
</dbReference>
<accession>A0AAJ0BUE5</accession>
<proteinExistence type="predicted"/>
<dbReference type="RefSeq" id="XP_060280405.1">
    <property type="nucleotide sequence ID" value="XM_060424867.1"/>
</dbReference>
<sequence>MASSRPLGNIDANTVSIPRSRPTTKKNAAASIPTIDLTKDAAAKPKATAAPKKRKSDAIEETEDLFPDNVPEIDDDDPRITYAAPETCNAVRRKIRNWIESGAMKVGEFQTAIGVSPGAYSNFMNRTGTWDGEGCAAYANAFLFFRKRELQGLPLKKASSKPKKAKTTAAAKDAAAGLFDVSGVGLPGEAEGNVAIYDTCDEVRKKIRAFLAKDGVTQAAFVREISKTFPDDRKVSAANLRYFMGQKGPISGNTNSTFYAAYVFFEKMRIKSGKPKSKFREEMEGVHGYSGVDTEHNGSTGYFCLAGTRPVIDKYGRLHIV</sequence>
<feature type="domain" description="DUF7726" evidence="2">
    <location>
        <begin position="195"/>
        <end position="274"/>
    </location>
</feature>
<keyword evidence="4" id="KW-1185">Reference proteome</keyword>
<evidence type="ECO:0000313" key="3">
    <source>
        <dbReference type="EMBL" id="KAK1764192.1"/>
    </source>
</evidence>
<comment type="caution">
    <text evidence="3">The sequence shown here is derived from an EMBL/GenBank/DDBJ whole genome shotgun (WGS) entry which is preliminary data.</text>
</comment>
<dbReference type="PANTHER" id="PTHR42339:SF1">
    <property type="entry name" value="HISTONE H1"/>
    <property type="match status" value="1"/>
</dbReference>
<evidence type="ECO:0000259" key="2">
    <source>
        <dbReference type="Pfam" id="PF24852"/>
    </source>
</evidence>
<dbReference type="GeneID" id="85308054"/>
<dbReference type="AlphaFoldDB" id="A0AAJ0BUE5"/>
<dbReference type="EMBL" id="MU839021">
    <property type="protein sequence ID" value="KAK1764192.1"/>
    <property type="molecule type" value="Genomic_DNA"/>
</dbReference>
<evidence type="ECO:0000313" key="4">
    <source>
        <dbReference type="Proteomes" id="UP001244011"/>
    </source>
</evidence>
<reference evidence="3" key="1">
    <citation type="submission" date="2023-06" db="EMBL/GenBank/DDBJ databases">
        <title>Genome-scale phylogeny and comparative genomics of the fungal order Sordariales.</title>
        <authorList>
            <consortium name="Lawrence Berkeley National Laboratory"/>
            <person name="Hensen N."/>
            <person name="Bonometti L."/>
            <person name="Westerberg I."/>
            <person name="Brannstrom I.O."/>
            <person name="Guillou S."/>
            <person name="Cros-Aarteil S."/>
            <person name="Calhoun S."/>
            <person name="Haridas S."/>
            <person name="Kuo A."/>
            <person name="Mondo S."/>
            <person name="Pangilinan J."/>
            <person name="Riley R."/>
            <person name="Labutti K."/>
            <person name="Andreopoulos B."/>
            <person name="Lipzen A."/>
            <person name="Chen C."/>
            <person name="Yanf M."/>
            <person name="Daum C."/>
            <person name="Ng V."/>
            <person name="Clum A."/>
            <person name="Steindorff A."/>
            <person name="Ohm R."/>
            <person name="Martin F."/>
            <person name="Silar P."/>
            <person name="Natvig D."/>
            <person name="Lalanne C."/>
            <person name="Gautier V."/>
            <person name="Ament-Velasquez S.L."/>
            <person name="Kruys A."/>
            <person name="Hutchinson M.I."/>
            <person name="Powell A.J."/>
            <person name="Barry K."/>
            <person name="Miller A.N."/>
            <person name="Grigoriev I.V."/>
            <person name="Debuchy R."/>
            <person name="Gladieux P."/>
            <person name="Thoren M.H."/>
            <person name="Johannesson H."/>
        </authorList>
    </citation>
    <scope>NUCLEOTIDE SEQUENCE</scope>
    <source>
        <strain evidence="3">8032-3</strain>
    </source>
</reference>
<feature type="domain" description="DUF7726" evidence="2">
    <location>
        <begin position="86"/>
        <end position="153"/>
    </location>
</feature>
<dbReference type="Proteomes" id="UP001244011">
    <property type="component" value="Unassembled WGS sequence"/>
</dbReference>
<feature type="region of interest" description="Disordered" evidence="1">
    <location>
        <begin position="1"/>
        <end position="79"/>
    </location>
</feature>
<protein>
    <recommendedName>
        <fullName evidence="2">DUF7726 domain-containing protein</fullName>
    </recommendedName>
</protein>